<dbReference type="AlphaFoldDB" id="A0AAE0N8D5"/>
<comment type="caution">
    <text evidence="2">The sequence shown here is derived from an EMBL/GenBank/DDBJ whole genome shotgun (WGS) entry which is preliminary data.</text>
</comment>
<reference evidence="2" key="1">
    <citation type="journal article" date="2023" name="Mol. Phylogenet. Evol.">
        <title>Genome-scale phylogeny and comparative genomics of the fungal order Sordariales.</title>
        <authorList>
            <person name="Hensen N."/>
            <person name="Bonometti L."/>
            <person name="Westerberg I."/>
            <person name="Brannstrom I.O."/>
            <person name="Guillou S."/>
            <person name="Cros-Aarteil S."/>
            <person name="Calhoun S."/>
            <person name="Haridas S."/>
            <person name="Kuo A."/>
            <person name="Mondo S."/>
            <person name="Pangilinan J."/>
            <person name="Riley R."/>
            <person name="LaButti K."/>
            <person name="Andreopoulos B."/>
            <person name="Lipzen A."/>
            <person name="Chen C."/>
            <person name="Yan M."/>
            <person name="Daum C."/>
            <person name="Ng V."/>
            <person name="Clum A."/>
            <person name="Steindorff A."/>
            <person name="Ohm R.A."/>
            <person name="Martin F."/>
            <person name="Silar P."/>
            <person name="Natvig D.O."/>
            <person name="Lalanne C."/>
            <person name="Gautier V."/>
            <person name="Ament-Velasquez S.L."/>
            <person name="Kruys A."/>
            <person name="Hutchinson M.I."/>
            <person name="Powell A.J."/>
            <person name="Barry K."/>
            <person name="Miller A.N."/>
            <person name="Grigoriev I.V."/>
            <person name="Debuchy R."/>
            <person name="Gladieux P."/>
            <person name="Hiltunen Thoren M."/>
            <person name="Johannesson H."/>
        </authorList>
    </citation>
    <scope>NUCLEOTIDE SEQUENCE</scope>
    <source>
        <strain evidence="2">CBS 232.78</strain>
    </source>
</reference>
<accession>A0AAE0N8D5</accession>
<dbReference type="PANTHER" id="PTHR33119">
    <property type="entry name" value="IFI3P"/>
    <property type="match status" value="1"/>
</dbReference>
<dbReference type="Proteomes" id="UP001285441">
    <property type="component" value="Unassembled WGS sequence"/>
</dbReference>
<proteinExistence type="predicted"/>
<protein>
    <recommendedName>
        <fullName evidence="1">DUF4246 domain-containing protein</fullName>
    </recommendedName>
</protein>
<keyword evidence="3" id="KW-1185">Reference proteome</keyword>
<organism evidence="2 3">
    <name type="scientific">Podospora didyma</name>
    <dbReference type="NCBI Taxonomy" id="330526"/>
    <lineage>
        <taxon>Eukaryota</taxon>
        <taxon>Fungi</taxon>
        <taxon>Dikarya</taxon>
        <taxon>Ascomycota</taxon>
        <taxon>Pezizomycotina</taxon>
        <taxon>Sordariomycetes</taxon>
        <taxon>Sordariomycetidae</taxon>
        <taxon>Sordariales</taxon>
        <taxon>Podosporaceae</taxon>
        <taxon>Podospora</taxon>
    </lineage>
</organism>
<feature type="domain" description="DUF4246" evidence="1">
    <location>
        <begin position="18"/>
        <end position="145"/>
    </location>
</feature>
<dbReference type="Pfam" id="PF14033">
    <property type="entry name" value="DUF4246"/>
    <property type="match status" value="1"/>
</dbReference>
<evidence type="ECO:0000259" key="1">
    <source>
        <dbReference type="Pfam" id="PF14033"/>
    </source>
</evidence>
<evidence type="ECO:0000313" key="3">
    <source>
        <dbReference type="Proteomes" id="UP001285441"/>
    </source>
</evidence>
<dbReference type="PANTHER" id="PTHR33119:SF1">
    <property type="entry name" value="FE2OG DIOXYGENASE DOMAIN-CONTAINING PROTEIN"/>
    <property type="match status" value="1"/>
</dbReference>
<sequence>MFNDLCICRPRHSRLIYEQCFERCIKELQEKAAYFHKTGSIVTVNADINIVIKSDVLVNPAIRCNLQAAFGTVQCLVDPSMYPFIYGQSRFFREEASASPTLLRHLLAKAKSSQKTPWSVECFNGGIPNMYWSTEYQWLPANLAF</sequence>
<reference evidence="2" key="2">
    <citation type="submission" date="2023-06" db="EMBL/GenBank/DDBJ databases">
        <authorList>
            <consortium name="Lawrence Berkeley National Laboratory"/>
            <person name="Haridas S."/>
            <person name="Hensen N."/>
            <person name="Bonometti L."/>
            <person name="Westerberg I."/>
            <person name="Brannstrom I.O."/>
            <person name="Guillou S."/>
            <person name="Cros-Aarteil S."/>
            <person name="Calhoun S."/>
            <person name="Kuo A."/>
            <person name="Mondo S."/>
            <person name="Pangilinan J."/>
            <person name="Riley R."/>
            <person name="LaButti K."/>
            <person name="Andreopoulos B."/>
            <person name="Lipzen A."/>
            <person name="Chen C."/>
            <person name="Yanf M."/>
            <person name="Daum C."/>
            <person name="Ng V."/>
            <person name="Clum A."/>
            <person name="Steindorff A."/>
            <person name="Ohm R."/>
            <person name="Martin F."/>
            <person name="Silar P."/>
            <person name="Natvig D."/>
            <person name="Lalanne C."/>
            <person name="Gautier V."/>
            <person name="Ament-velasquez S.L."/>
            <person name="Kruys A."/>
            <person name="Hutchinson M.I."/>
            <person name="Powell A.J."/>
            <person name="Barry K."/>
            <person name="Miller A.N."/>
            <person name="Grigoriev I.V."/>
            <person name="Debuchy R."/>
            <person name="Gladieux P."/>
            <person name="Thoren M.H."/>
            <person name="Johannesson H."/>
        </authorList>
    </citation>
    <scope>NUCLEOTIDE SEQUENCE</scope>
    <source>
        <strain evidence="2">CBS 232.78</strain>
    </source>
</reference>
<evidence type="ECO:0000313" key="2">
    <source>
        <dbReference type="EMBL" id="KAK3374561.1"/>
    </source>
</evidence>
<dbReference type="EMBL" id="JAULSW010000007">
    <property type="protein sequence ID" value="KAK3374561.1"/>
    <property type="molecule type" value="Genomic_DNA"/>
</dbReference>
<dbReference type="InterPro" id="IPR049192">
    <property type="entry name" value="DUF4246_C"/>
</dbReference>
<dbReference type="InterPro" id="IPR025340">
    <property type="entry name" value="DUF4246"/>
</dbReference>
<name>A0AAE0N8D5_9PEZI</name>
<gene>
    <name evidence="2" type="ORF">B0H63DRAFT_525866</name>
</gene>